<dbReference type="CDD" id="cd00739">
    <property type="entry name" value="DHPS"/>
    <property type="match status" value="1"/>
</dbReference>
<evidence type="ECO:0000256" key="12">
    <source>
        <dbReference type="ARBA" id="ARBA00022842"/>
    </source>
</evidence>
<protein>
    <recommendedName>
        <fullName evidence="15">Pterin-binding domain-containing protein</fullName>
    </recommendedName>
</protein>
<comment type="catalytic activity">
    <reaction evidence="1">
        <text>(7,8-dihydropterin-6-yl)methyl diphosphate + 4-aminobenzoate = 7,8-dihydropteroate + diphosphate</text>
        <dbReference type="Rhea" id="RHEA:19949"/>
        <dbReference type="ChEBI" id="CHEBI:17836"/>
        <dbReference type="ChEBI" id="CHEBI:17839"/>
        <dbReference type="ChEBI" id="CHEBI:33019"/>
        <dbReference type="ChEBI" id="CHEBI:72950"/>
        <dbReference type="EC" id="2.5.1.15"/>
    </reaction>
</comment>
<feature type="domain" description="Pterin-binding" evidence="15">
    <location>
        <begin position="166"/>
        <end position="422"/>
    </location>
</feature>
<evidence type="ECO:0000256" key="14">
    <source>
        <dbReference type="ARBA" id="ARBA00023268"/>
    </source>
</evidence>
<evidence type="ECO:0000256" key="11">
    <source>
        <dbReference type="ARBA" id="ARBA00022840"/>
    </source>
</evidence>
<evidence type="ECO:0000256" key="13">
    <source>
        <dbReference type="ARBA" id="ARBA00022909"/>
    </source>
</evidence>
<dbReference type="InterPro" id="IPR011005">
    <property type="entry name" value="Dihydropteroate_synth-like_sf"/>
</dbReference>
<evidence type="ECO:0000256" key="6">
    <source>
        <dbReference type="ARBA" id="ARBA00009951"/>
    </source>
</evidence>
<dbReference type="Pfam" id="PF01288">
    <property type="entry name" value="HPPK"/>
    <property type="match status" value="1"/>
</dbReference>
<dbReference type="VEuPathDB" id="FungiDB:HpaG804771"/>
<comment type="pathway">
    <text evidence="4">Cofactor biosynthesis; tetrahydrofolate biosynthesis; 7,8-dihydrofolate from 2-amino-4-hydroxy-6-hydroxymethyl-7,8-dihydropteridine diphosphate and 4-aminobenzoate: step 1/2.</text>
</comment>
<dbReference type="PANTHER" id="PTHR20941">
    <property type="entry name" value="FOLATE SYNTHESIS PROTEINS"/>
    <property type="match status" value="1"/>
</dbReference>
<keyword evidence="7" id="KW-0808">Transferase</keyword>
<dbReference type="UniPathway" id="UPA00077">
    <property type="reaction ID" value="UER00155"/>
</dbReference>
<keyword evidence="17" id="KW-1185">Reference proteome</keyword>
<sequence>MARVYAALGTNLEVGRLEATSRLYTTAPQYVESQPVFLNLVARFQTDLSPKKLLQTFKSIEREVGRTPSLRWGPRLIDVDILLYDDLELKTQTGEGPLIIPHERIAERDFVLAPMCDLAPELIHPMHKMSMQELYDKLRASEQRYVAPVSMLPVIKSAPWSLRSKTFVMGIVNVTPDSFSDGAELETATAAVQKALEMARAGVNIIDIGGESSRPGAEHVTEEEELRRVLPVIRGIREKSDVAISIDTTKAEVARQAVNEGANVVNDISAGLNDDMMLAVVAKLRVPIVLMHMRGTPQTMTHLKEYDNVVAEVAGALRARVAAAEAAGIFRWNIILDPGIGFAKGRVLNLKLLRELATFKQMCHGLPLLVGSSRKGFIGEICGRPEPKDRVWGTAATCCAAIEQGADILRVHDGAEMVDVAKMSDAIWRQK</sequence>
<proteinExistence type="inferred from homology"/>
<keyword evidence="10" id="KW-0418">Kinase</keyword>
<evidence type="ECO:0000256" key="3">
    <source>
        <dbReference type="ARBA" id="ARBA00001946"/>
    </source>
</evidence>
<dbReference type="GO" id="GO:0046654">
    <property type="term" value="P:tetrahydrofolate biosynthetic process"/>
    <property type="evidence" value="ECO:0007669"/>
    <property type="project" value="UniProtKB-UniPathway"/>
</dbReference>
<dbReference type="CDD" id="cd00483">
    <property type="entry name" value="HPPK"/>
    <property type="match status" value="1"/>
</dbReference>
<dbReference type="GO" id="GO:0046872">
    <property type="term" value="F:metal ion binding"/>
    <property type="evidence" value="ECO:0007669"/>
    <property type="project" value="UniProtKB-KW"/>
</dbReference>
<dbReference type="InterPro" id="IPR045031">
    <property type="entry name" value="DHP_synth-like"/>
</dbReference>
<evidence type="ECO:0000313" key="17">
    <source>
        <dbReference type="Proteomes" id="UP000011713"/>
    </source>
</evidence>
<keyword evidence="14" id="KW-0511">Multifunctional enzyme</keyword>
<keyword evidence="13" id="KW-0289">Folate biosynthesis</keyword>
<dbReference type="SUPFAM" id="SSF51717">
    <property type="entry name" value="Dihydropteroate synthetase-like"/>
    <property type="match status" value="1"/>
</dbReference>
<dbReference type="AlphaFoldDB" id="M4BEQ3"/>
<dbReference type="OMA" id="NIPHKLM"/>
<dbReference type="GO" id="GO:0004156">
    <property type="term" value="F:dihydropteroate synthase activity"/>
    <property type="evidence" value="ECO:0007669"/>
    <property type="project" value="UniProtKB-EC"/>
</dbReference>
<evidence type="ECO:0000259" key="15">
    <source>
        <dbReference type="PROSITE" id="PS50972"/>
    </source>
</evidence>
<dbReference type="Pfam" id="PF00809">
    <property type="entry name" value="Pterin_bind"/>
    <property type="match status" value="1"/>
</dbReference>
<comment type="catalytic activity">
    <reaction evidence="2">
        <text>6-hydroxymethyl-7,8-dihydropterin + ATP = (7,8-dihydropterin-6-yl)methyl diphosphate + AMP + H(+)</text>
        <dbReference type="Rhea" id="RHEA:11412"/>
        <dbReference type="ChEBI" id="CHEBI:15378"/>
        <dbReference type="ChEBI" id="CHEBI:30616"/>
        <dbReference type="ChEBI" id="CHEBI:44841"/>
        <dbReference type="ChEBI" id="CHEBI:72950"/>
        <dbReference type="ChEBI" id="CHEBI:456215"/>
        <dbReference type="EC" id="2.7.6.3"/>
    </reaction>
</comment>
<dbReference type="FunFam" id="3.20.20.20:FF:000006">
    <property type="entry name" value="Dihydropteroate synthase"/>
    <property type="match status" value="1"/>
</dbReference>
<dbReference type="InParanoid" id="M4BEQ3"/>
<dbReference type="PANTHER" id="PTHR20941:SF1">
    <property type="entry name" value="FOLIC ACID SYNTHESIS PROTEIN FOL1"/>
    <property type="match status" value="1"/>
</dbReference>
<keyword evidence="12" id="KW-0460">Magnesium</keyword>
<dbReference type="PROSITE" id="PS50972">
    <property type="entry name" value="PTERIN_BINDING"/>
    <property type="match status" value="1"/>
</dbReference>
<comment type="cofactor">
    <cofactor evidence="3">
        <name>Mg(2+)</name>
        <dbReference type="ChEBI" id="CHEBI:18420"/>
    </cofactor>
</comment>
<organism evidence="16 17">
    <name type="scientific">Hyaloperonospora arabidopsidis (strain Emoy2)</name>
    <name type="common">Downy mildew agent</name>
    <name type="synonym">Peronospora arabidopsidis</name>
    <dbReference type="NCBI Taxonomy" id="559515"/>
    <lineage>
        <taxon>Eukaryota</taxon>
        <taxon>Sar</taxon>
        <taxon>Stramenopiles</taxon>
        <taxon>Oomycota</taxon>
        <taxon>Peronosporomycetes</taxon>
        <taxon>Peronosporales</taxon>
        <taxon>Peronosporaceae</taxon>
        <taxon>Hyaloperonospora</taxon>
    </lineage>
</organism>
<dbReference type="Gene3D" id="3.30.70.560">
    <property type="entry name" value="7,8-Dihydro-6-hydroxymethylpterin-pyrophosphokinase HPPK"/>
    <property type="match status" value="1"/>
</dbReference>
<accession>M4BEQ3</accession>
<keyword evidence="8" id="KW-0479">Metal-binding</keyword>
<dbReference type="GO" id="GO:0003848">
    <property type="term" value="F:2-amino-4-hydroxy-6-hydroxymethyldihydropteridine diphosphokinase activity"/>
    <property type="evidence" value="ECO:0007669"/>
    <property type="project" value="UniProtKB-EC"/>
</dbReference>
<evidence type="ECO:0000256" key="10">
    <source>
        <dbReference type="ARBA" id="ARBA00022777"/>
    </source>
</evidence>
<comment type="similarity">
    <text evidence="6">In the C-terminal section; belongs to the DHPS family.</text>
</comment>
<reference evidence="17" key="1">
    <citation type="journal article" date="2010" name="Science">
        <title>Signatures of adaptation to obligate biotrophy in the Hyaloperonospora arabidopsidis genome.</title>
        <authorList>
            <person name="Baxter L."/>
            <person name="Tripathy S."/>
            <person name="Ishaque N."/>
            <person name="Boot N."/>
            <person name="Cabral A."/>
            <person name="Kemen E."/>
            <person name="Thines M."/>
            <person name="Ah-Fong A."/>
            <person name="Anderson R."/>
            <person name="Badejoko W."/>
            <person name="Bittner-Eddy P."/>
            <person name="Boore J.L."/>
            <person name="Chibucos M.C."/>
            <person name="Coates M."/>
            <person name="Dehal P."/>
            <person name="Delehaunty K."/>
            <person name="Dong S."/>
            <person name="Downton P."/>
            <person name="Dumas B."/>
            <person name="Fabro G."/>
            <person name="Fronick C."/>
            <person name="Fuerstenberg S.I."/>
            <person name="Fulton L."/>
            <person name="Gaulin E."/>
            <person name="Govers F."/>
            <person name="Hughes L."/>
            <person name="Humphray S."/>
            <person name="Jiang R.H."/>
            <person name="Judelson H."/>
            <person name="Kamoun S."/>
            <person name="Kyung K."/>
            <person name="Meijer H."/>
            <person name="Minx P."/>
            <person name="Morris P."/>
            <person name="Nelson J."/>
            <person name="Phuntumart V."/>
            <person name="Qutob D."/>
            <person name="Rehmany A."/>
            <person name="Rougon-Cardoso A."/>
            <person name="Ryden P."/>
            <person name="Torto-Alalibo T."/>
            <person name="Studholme D."/>
            <person name="Wang Y."/>
            <person name="Win J."/>
            <person name="Wood J."/>
            <person name="Clifton S.W."/>
            <person name="Rogers J."/>
            <person name="Van den Ackerveken G."/>
            <person name="Jones J.D."/>
            <person name="McDowell J.M."/>
            <person name="Beynon J."/>
            <person name="Tyler B.M."/>
        </authorList>
    </citation>
    <scope>NUCLEOTIDE SEQUENCE [LARGE SCALE GENOMIC DNA]</scope>
    <source>
        <strain evidence="17">Emoy2</strain>
    </source>
</reference>
<dbReference type="GO" id="GO:0005740">
    <property type="term" value="C:mitochondrial envelope"/>
    <property type="evidence" value="ECO:0007669"/>
    <property type="project" value="TreeGrafter"/>
</dbReference>
<evidence type="ECO:0000256" key="7">
    <source>
        <dbReference type="ARBA" id="ARBA00022679"/>
    </source>
</evidence>
<dbReference type="GO" id="GO:0005524">
    <property type="term" value="F:ATP binding"/>
    <property type="evidence" value="ECO:0007669"/>
    <property type="project" value="UniProtKB-KW"/>
</dbReference>
<evidence type="ECO:0000256" key="5">
    <source>
        <dbReference type="ARBA" id="ARBA00005051"/>
    </source>
</evidence>
<dbReference type="EnsemblProtists" id="HpaT804771">
    <property type="protein sequence ID" value="HpaP804771"/>
    <property type="gene ID" value="HpaG804771"/>
</dbReference>
<reference evidence="16" key="2">
    <citation type="submission" date="2015-06" db="UniProtKB">
        <authorList>
            <consortium name="EnsemblProtists"/>
        </authorList>
    </citation>
    <scope>IDENTIFICATION</scope>
    <source>
        <strain evidence="16">Emoy2</strain>
    </source>
</reference>
<dbReference type="GO" id="GO:0016301">
    <property type="term" value="F:kinase activity"/>
    <property type="evidence" value="ECO:0007669"/>
    <property type="project" value="UniProtKB-KW"/>
</dbReference>
<dbReference type="InterPro" id="IPR006390">
    <property type="entry name" value="DHP_synth_dom"/>
</dbReference>
<keyword evidence="11" id="KW-0067">ATP-binding</keyword>
<dbReference type="Proteomes" id="UP000011713">
    <property type="component" value="Unassembled WGS sequence"/>
</dbReference>
<evidence type="ECO:0000256" key="9">
    <source>
        <dbReference type="ARBA" id="ARBA00022741"/>
    </source>
</evidence>
<dbReference type="InterPro" id="IPR035907">
    <property type="entry name" value="Hppk_sf"/>
</dbReference>
<evidence type="ECO:0000256" key="8">
    <source>
        <dbReference type="ARBA" id="ARBA00022723"/>
    </source>
</evidence>
<evidence type="ECO:0000256" key="1">
    <source>
        <dbReference type="ARBA" id="ARBA00000012"/>
    </source>
</evidence>
<dbReference type="GO" id="GO:0046656">
    <property type="term" value="P:folic acid biosynthetic process"/>
    <property type="evidence" value="ECO:0007669"/>
    <property type="project" value="UniProtKB-KW"/>
</dbReference>
<name>M4BEQ3_HYAAE</name>
<evidence type="ECO:0000256" key="2">
    <source>
        <dbReference type="ARBA" id="ARBA00000198"/>
    </source>
</evidence>
<evidence type="ECO:0000256" key="4">
    <source>
        <dbReference type="ARBA" id="ARBA00004763"/>
    </source>
</evidence>
<dbReference type="InterPro" id="IPR000489">
    <property type="entry name" value="Pterin-binding_dom"/>
</dbReference>
<dbReference type="NCBIfam" id="TIGR01496">
    <property type="entry name" value="DHPS"/>
    <property type="match status" value="1"/>
</dbReference>
<evidence type="ECO:0000313" key="16">
    <source>
        <dbReference type="EnsemblProtists" id="HpaP804771"/>
    </source>
</evidence>
<dbReference type="PROSITE" id="PS00794">
    <property type="entry name" value="HPPK"/>
    <property type="match status" value="1"/>
</dbReference>
<dbReference type="InterPro" id="IPR000550">
    <property type="entry name" value="Hppk"/>
</dbReference>
<dbReference type="NCBIfam" id="TIGR01498">
    <property type="entry name" value="folK"/>
    <property type="match status" value="1"/>
</dbReference>
<dbReference type="EMBL" id="JH598180">
    <property type="status" value="NOT_ANNOTATED_CDS"/>
    <property type="molecule type" value="Genomic_DNA"/>
</dbReference>
<dbReference type="eggNOG" id="KOG2544">
    <property type="taxonomic scope" value="Eukaryota"/>
</dbReference>
<dbReference type="HOGENOM" id="CLU_008023_2_2_1"/>
<dbReference type="Gene3D" id="3.20.20.20">
    <property type="entry name" value="Dihydropteroate synthase-like"/>
    <property type="match status" value="1"/>
</dbReference>
<dbReference type="STRING" id="559515.M4BEQ3"/>
<comment type="pathway">
    <text evidence="5">Cofactor biosynthesis; tetrahydrofolate biosynthesis; 2-amino-4-hydroxy-6-hydroxymethyl-7,8-dihydropteridine diphosphate from 7,8-dihydroneopterin triphosphate: step 4/4.</text>
</comment>
<dbReference type="SUPFAM" id="SSF55083">
    <property type="entry name" value="6-hydroxymethyl-7,8-dihydropterin pyrophosphokinase, HPPK"/>
    <property type="match status" value="1"/>
</dbReference>
<dbReference type="PROSITE" id="PS00793">
    <property type="entry name" value="DHPS_2"/>
    <property type="match status" value="1"/>
</dbReference>
<keyword evidence="9" id="KW-0547">Nucleotide-binding</keyword>